<dbReference type="Proteomes" id="UP000659654">
    <property type="component" value="Unassembled WGS sequence"/>
</dbReference>
<proteinExistence type="predicted"/>
<gene>
    <name evidence="2" type="ORF">BXYJ_LOCUS10119</name>
</gene>
<keyword evidence="3" id="KW-1185">Reference proteome</keyword>
<organism evidence="2 3">
    <name type="scientific">Bursaphelenchus xylophilus</name>
    <name type="common">Pinewood nematode worm</name>
    <name type="synonym">Aphelenchoides xylophilus</name>
    <dbReference type="NCBI Taxonomy" id="6326"/>
    <lineage>
        <taxon>Eukaryota</taxon>
        <taxon>Metazoa</taxon>
        <taxon>Ecdysozoa</taxon>
        <taxon>Nematoda</taxon>
        <taxon>Chromadorea</taxon>
        <taxon>Rhabditida</taxon>
        <taxon>Tylenchina</taxon>
        <taxon>Tylenchomorpha</taxon>
        <taxon>Aphelenchoidea</taxon>
        <taxon>Aphelenchoididae</taxon>
        <taxon>Bursaphelenchus</taxon>
    </lineage>
</organism>
<dbReference type="EMBL" id="CAJFDI010000004">
    <property type="protein sequence ID" value="CAD5227777.1"/>
    <property type="molecule type" value="Genomic_DNA"/>
</dbReference>
<comment type="caution">
    <text evidence="2">The sequence shown here is derived from an EMBL/GenBank/DDBJ whole genome shotgun (WGS) entry which is preliminary data.</text>
</comment>
<evidence type="ECO:0000313" key="3">
    <source>
        <dbReference type="Proteomes" id="UP000659654"/>
    </source>
</evidence>
<reference evidence="2" key="1">
    <citation type="submission" date="2020-09" db="EMBL/GenBank/DDBJ databases">
        <authorList>
            <person name="Kikuchi T."/>
        </authorList>
    </citation>
    <scope>NUCLEOTIDE SEQUENCE</scope>
    <source>
        <strain evidence="2">Ka4C1</strain>
    </source>
</reference>
<dbReference type="InterPro" id="IPR035976">
    <property type="entry name" value="Sushi/SCR/CCP_sf"/>
</dbReference>
<keyword evidence="1" id="KW-1015">Disulfide bond</keyword>
<dbReference type="Proteomes" id="UP000582659">
    <property type="component" value="Unassembled WGS sequence"/>
</dbReference>
<dbReference type="EMBL" id="CAJFCV020000004">
    <property type="protein sequence ID" value="CAG9118197.1"/>
    <property type="molecule type" value="Genomic_DNA"/>
</dbReference>
<evidence type="ECO:0000313" key="2">
    <source>
        <dbReference type="EMBL" id="CAD5227777.1"/>
    </source>
</evidence>
<sequence length="156" mass="17319">MIGKSSVFAARISFSIDCRLPRSPNIKFTDLESATFRSVRVFECFNGLDWYSFPSTCEAGGVWSAFPEACETNKQDPCVVEIIKNGRITNLNRSAGYMEYECGVGYKPPTGLHPTVPTANATCSASKWSPNVECSRRFAFLLPRALSIFIENRGLK</sequence>
<accession>A0A7I8XK13</accession>
<dbReference type="Gene3D" id="2.10.70.10">
    <property type="entry name" value="Complement Module, domain 1"/>
    <property type="match status" value="1"/>
</dbReference>
<name>A0A7I8XK13_BURXY</name>
<dbReference type="AlphaFoldDB" id="A0A7I8XK13"/>
<dbReference type="SUPFAM" id="SSF57535">
    <property type="entry name" value="Complement control module/SCR domain"/>
    <property type="match status" value="1"/>
</dbReference>
<evidence type="ECO:0000256" key="1">
    <source>
        <dbReference type="ARBA" id="ARBA00023157"/>
    </source>
</evidence>
<protein>
    <submittedName>
        <fullName evidence="2">(pine wood nematode) hypothetical protein</fullName>
    </submittedName>
</protein>